<keyword evidence="13" id="KW-0325">Glycoprotein</keyword>
<dbReference type="Pfam" id="PF23344">
    <property type="entry name" value="ZP-N"/>
    <property type="match status" value="1"/>
</dbReference>
<evidence type="ECO:0000256" key="2">
    <source>
        <dbReference type="ARBA" id="ARBA00006735"/>
    </source>
</evidence>
<comment type="domain">
    <text evidence="14">The ZP domain is involved in the polymerization of the ZP proteins to form the zona pellucida.</text>
</comment>
<feature type="chain" id="PRO_5041488121" description="Zona pellucida sperm-binding protein 3" evidence="14">
    <location>
        <begin position="26"/>
        <end position="464"/>
    </location>
</feature>
<keyword evidence="8" id="KW-0812">Transmembrane</keyword>
<feature type="region of interest" description="Disordered" evidence="15">
    <location>
        <begin position="444"/>
        <end position="464"/>
    </location>
</feature>
<keyword evidence="9 14" id="KW-0732">Signal</keyword>
<dbReference type="Proteomes" id="UP000694389">
    <property type="component" value="Unassembled WGS sequence"/>
</dbReference>
<keyword evidence="10" id="KW-1133">Transmembrane helix</keyword>
<dbReference type="GO" id="GO:0035804">
    <property type="term" value="F:structural constituent of egg coat"/>
    <property type="evidence" value="ECO:0007669"/>
    <property type="project" value="UniProtKB-UniRule"/>
</dbReference>
<evidence type="ECO:0000313" key="18">
    <source>
        <dbReference type="Proteomes" id="UP000694389"/>
    </source>
</evidence>
<dbReference type="InterPro" id="IPR055356">
    <property type="entry name" value="ZP-N"/>
</dbReference>
<dbReference type="GO" id="GO:0035805">
    <property type="term" value="C:egg coat"/>
    <property type="evidence" value="ECO:0007669"/>
    <property type="project" value="UniProtKB-SubCell"/>
</dbReference>
<gene>
    <name evidence="17" type="primary">LOC127366229</name>
</gene>
<keyword evidence="6 14" id="KW-0272">Extracellular matrix</keyword>
<dbReference type="GO" id="GO:0035803">
    <property type="term" value="P:egg coat formation"/>
    <property type="evidence" value="ECO:0007669"/>
    <property type="project" value="UniProtKB-UniRule"/>
</dbReference>
<dbReference type="OrthoDB" id="8880842at2759"/>
<dbReference type="OMA" id="SLHPTWV"/>
<comment type="PTM">
    <text evidence="14">Proteolytically cleaved before the transmembrane segment to yield the secreted ectodomain incorporated in the zona pellucida.</text>
</comment>
<evidence type="ECO:0000256" key="15">
    <source>
        <dbReference type="SAM" id="MobiDB-lite"/>
    </source>
</evidence>
<evidence type="ECO:0000256" key="13">
    <source>
        <dbReference type="ARBA" id="ARBA00023180"/>
    </source>
</evidence>
<protein>
    <recommendedName>
        <fullName evidence="3 14">Zona pellucida sperm-binding protein 3</fullName>
    </recommendedName>
</protein>
<comment type="subcellular location">
    <subcellularLocation>
        <location evidence="1">Secreted</location>
        <location evidence="1">Extracellular space</location>
        <location evidence="1">Extracellular matrix</location>
    </subcellularLocation>
    <subcellularLocation>
        <location evidence="14">Zona pellucida</location>
    </subcellularLocation>
    <subcellularLocation>
        <location evidence="14">Cell membrane</location>
        <topology evidence="14">Single-pass type I membrane protein</topology>
    </subcellularLocation>
</comment>
<feature type="region of interest" description="Disordered" evidence="15">
    <location>
        <begin position="29"/>
        <end position="70"/>
    </location>
</feature>
<feature type="compositionally biased region" description="Polar residues" evidence="15">
    <location>
        <begin position="31"/>
        <end position="42"/>
    </location>
</feature>
<keyword evidence="18" id="KW-1185">Reference proteome</keyword>
<evidence type="ECO:0000256" key="4">
    <source>
        <dbReference type="ARBA" id="ARBA00022475"/>
    </source>
</evidence>
<accession>A0A8C4GFD7</accession>
<dbReference type="Gene3D" id="2.60.40.4100">
    <property type="entry name" value="Zona pellucida, ZP-C domain"/>
    <property type="match status" value="1"/>
</dbReference>
<keyword evidence="12 14" id="KW-1015">Disulfide bond</keyword>
<proteinExistence type="inferred from homology"/>
<dbReference type="Pfam" id="PF00100">
    <property type="entry name" value="Zona_pellucida"/>
    <property type="match status" value="1"/>
</dbReference>
<dbReference type="PROSITE" id="PS51034">
    <property type="entry name" value="ZP_2"/>
    <property type="match status" value="1"/>
</dbReference>
<evidence type="ECO:0000256" key="8">
    <source>
        <dbReference type="ARBA" id="ARBA00022692"/>
    </source>
</evidence>
<keyword evidence="11" id="KW-0472">Membrane</keyword>
<dbReference type="AlphaFoldDB" id="A0A8C4GFD7"/>
<dbReference type="SMART" id="SM00241">
    <property type="entry name" value="ZP"/>
    <property type="match status" value="1"/>
</dbReference>
<dbReference type="InterPro" id="IPR048290">
    <property type="entry name" value="ZP_chr"/>
</dbReference>
<dbReference type="GO" id="GO:0032190">
    <property type="term" value="F:acrosin binding"/>
    <property type="evidence" value="ECO:0007669"/>
    <property type="project" value="TreeGrafter"/>
</dbReference>
<evidence type="ECO:0000256" key="12">
    <source>
        <dbReference type="ARBA" id="ARBA00023157"/>
    </source>
</evidence>
<dbReference type="PANTHER" id="PTHR11576">
    <property type="entry name" value="ZONA PELLUCIDA SPERM-BINDING PROTEIN 3"/>
    <property type="match status" value="1"/>
</dbReference>
<dbReference type="Gene3D" id="2.60.40.3210">
    <property type="entry name" value="Zona pellucida, ZP-N domain"/>
    <property type="match status" value="1"/>
</dbReference>
<reference evidence="17" key="1">
    <citation type="submission" date="2025-08" db="UniProtKB">
        <authorList>
            <consortium name="Ensembl"/>
        </authorList>
    </citation>
    <scope>IDENTIFICATION</scope>
</reference>
<evidence type="ECO:0000256" key="10">
    <source>
        <dbReference type="ARBA" id="ARBA00022989"/>
    </source>
</evidence>
<sequence length="464" mass="51546">MDHNFQRTSFWWIIVIVSVSTLTESRLAYSRGSSATTNSHIPSRTHGNRQRPLTAVNPQQSAELSAPRPRPVVVNCHPDSMEVVVQADMFDKGLQVDGRHLSLGSGSASEGSACTAIPSGEAEFTLRADLMDCGTKLSSTKEKIIYSNTLVYSPEPSSDGLLRLERAIIPVECHYEKRYAVDGISVHPTWVPFVSTASAGSQIDFYVLLMTDDWQFKRGSYSYYLGDPIHLEVSAVIGDHMPLRVYVDHCVATAIPDAEAALRYDFIENYGCLADAYLTNSSSHFLPRVEEHKLRFQLDAFRFYQEPSNQVYITCYVKAVPVLLAASSQNRACSLIDNRWRSVDGNDQACRSCDISHRVEEPESTASPKTTTNTKAWPHITPQESLVQNRPGKHTASYFRFRPELHQSQLNKPLQSSARLMKTGAESTAEQTIQLGPITVLSSSKIDTRPTDLTTALSPKNPTT</sequence>
<comment type="function">
    <text evidence="14">Component of the zona pellucida, an extracellular matrix surrounding oocytes which mediates sperm binding, induction of the acrosome reaction and prevents post-fertilization polyspermy. The zona pellucida is composed of 3 to 4 glycoproteins, ZP1, ZP2, ZP3, and ZP4. ZP3 is essential for sperm binding and zona matrix formation.</text>
</comment>
<dbReference type="PRINTS" id="PR00023">
    <property type="entry name" value="ZPELLUCIDA"/>
</dbReference>
<evidence type="ECO:0000256" key="1">
    <source>
        <dbReference type="ARBA" id="ARBA00004498"/>
    </source>
</evidence>
<evidence type="ECO:0000259" key="16">
    <source>
        <dbReference type="PROSITE" id="PS51034"/>
    </source>
</evidence>
<dbReference type="GO" id="GO:0005886">
    <property type="term" value="C:plasma membrane"/>
    <property type="evidence" value="ECO:0007669"/>
    <property type="project" value="UniProtKB-SubCell"/>
</dbReference>
<evidence type="ECO:0000256" key="3">
    <source>
        <dbReference type="ARBA" id="ARBA00017980"/>
    </source>
</evidence>
<evidence type="ECO:0000313" key="17">
    <source>
        <dbReference type="Ensembl" id="ENSDLAP00005004714.2"/>
    </source>
</evidence>
<dbReference type="InterPro" id="IPR055355">
    <property type="entry name" value="ZP-C"/>
</dbReference>
<dbReference type="InterPro" id="IPR042235">
    <property type="entry name" value="ZP-C_dom"/>
</dbReference>
<dbReference type="FunFam" id="2.60.40.3210:FF:000001">
    <property type="entry name" value="Zona pellucida sperm-binding protein 3"/>
    <property type="match status" value="1"/>
</dbReference>
<evidence type="ECO:0000256" key="9">
    <source>
        <dbReference type="ARBA" id="ARBA00022729"/>
    </source>
</evidence>
<dbReference type="GeneTree" id="ENSGT01030000234567"/>
<dbReference type="GO" id="GO:2000344">
    <property type="term" value="P:positive regulation of acrosome reaction"/>
    <property type="evidence" value="ECO:0007669"/>
    <property type="project" value="UniProtKB-UniRule"/>
</dbReference>
<feature type="signal peptide" evidence="14">
    <location>
        <begin position="1"/>
        <end position="25"/>
    </location>
</feature>
<keyword evidence="4 14" id="KW-1003">Cell membrane</keyword>
<keyword evidence="5 14" id="KW-0964">Secreted</keyword>
<reference evidence="17" key="2">
    <citation type="submission" date="2025-09" db="UniProtKB">
        <authorList>
            <consortium name="Ensembl"/>
        </authorList>
    </citation>
    <scope>IDENTIFICATION</scope>
</reference>
<dbReference type="InterPro" id="IPR001507">
    <property type="entry name" value="ZP_dom"/>
</dbReference>
<dbReference type="GO" id="GO:0007339">
    <property type="term" value="P:binding of sperm to zona pellucida"/>
    <property type="evidence" value="ECO:0007669"/>
    <property type="project" value="UniProtKB-UniRule"/>
</dbReference>
<evidence type="ECO:0000256" key="6">
    <source>
        <dbReference type="ARBA" id="ARBA00022530"/>
    </source>
</evidence>
<dbReference type="GeneID" id="127366229"/>
<keyword evidence="7 14" id="KW-0165">Cleavage on pair of basic residues</keyword>
<dbReference type="RefSeq" id="XP_051261093.1">
    <property type="nucleotide sequence ID" value="XM_051405133.1"/>
</dbReference>
<comment type="similarity">
    <text evidence="2 14">Belongs to the ZP domain family. ZPC subfamily.</text>
</comment>
<dbReference type="FunFam" id="2.60.40.4100:FF:000002">
    <property type="entry name" value="Zona pellucida sperm-binding protein 3"/>
    <property type="match status" value="1"/>
</dbReference>
<evidence type="ECO:0000256" key="5">
    <source>
        <dbReference type="ARBA" id="ARBA00022525"/>
    </source>
</evidence>
<organism evidence="17 18">
    <name type="scientific">Dicentrarchus labrax</name>
    <name type="common">European seabass</name>
    <name type="synonym">Morone labrax</name>
    <dbReference type="NCBI Taxonomy" id="13489"/>
    <lineage>
        <taxon>Eukaryota</taxon>
        <taxon>Metazoa</taxon>
        <taxon>Chordata</taxon>
        <taxon>Craniata</taxon>
        <taxon>Vertebrata</taxon>
        <taxon>Euteleostomi</taxon>
        <taxon>Actinopterygii</taxon>
        <taxon>Neopterygii</taxon>
        <taxon>Teleostei</taxon>
        <taxon>Neoteleostei</taxon>
        <taxon>Acanthomorphata</taxon>
        <taxon>Eupercaria</taxon>
        <taxon>Moronidae</taxon>
        <taxon>Dicentrarchus</taxon>
    </lineage>
</organism>
<evidence type="ECO:0000256" key="7">
    <source>
        <dbReference type="ARBA" id="ARBA00022685"/>
    </source>
</evidence>
<dbReference type="Ensembl" id="ENSDLAT00005004867.2">
    <property type="protein sequence ID" value="ENSDLAP00005004714.2"/>
    <property type="gene ID" value="ENSDLAG00005002082.2"/>
</dbReference>
<name>A0A8C4GFD7_DICLA</name>
<dbReference type="PANTHER" id="PTHR11576:SF2">
    <property type="entry name" value="ZONA PELLUCIDA SPERM-BINDING PROTEIN 3"/>
    <property type="match status" value="1"/>
</dbReference>
<evidence type="ECO:0000256" key="14">
    <source>
        <dbReference type="RuleBase" id="RU367066"/>
    </source>
</evidence>
<feature type="domain" description="ZP" evidence="16">
    <location>
        <begin position="75"/>
        <end position="340"/>
    </location>
</feature>
<evidence type="ECO:0000256" key="11">
    <source>
        <dbReference type="ARBA" id="ARBA00023136"/>
    </source>
</evidence>